<dbReference type="RefSeq" id="WP_354024922.1">
    <property type="nucleotide sequence ID" value="NZ_JBEPSJ010000002.1"/>
</dbReference>
<proteinExistence type="predicted"/>
<dbReference type="EMBL" id="JBEPSJ010000002">
    <property type="protein sequence ID" value="MET4582752.1"/>
    <property type="molecule type" value="Genomic_DNA"/>
</dbReference>
<feature type="compositionally biased region" description="Low complexity" evidence="1">
    <location>
        <begin position="35"/>
        <end position="52"/>
    </location>
</feature>
<sequence>MSNPDDQPNSSVPPIPPVPNEPAASASPYAPPAGSPAAQSPQAAPAYSSAPPTYTPNQQNPYQPGVAGPPRGLSITSMVLGIVGVLFGGFGLLISIAAVITGHMGQRRQPYAKPFWLTGIITGYFGILIGLVVTGLFIFLIVLGVSQGDSGYYTDYS</sequence>
<dbReference type="Proteomes" id="UP001549257">
    <property type="component" value="Unassembled WGS sequence"/>
</dbReference>
<feature type="transmembrane region" description="Helical" evidence="2">
    <location>
        <begin position="78"/>
        <end position="103"/>
    </location>
</feature>
<feature type="compositionally biased region" description="Pro residues" evidence="1">
    <location>
        <begin position="11"/>
        <end position="20"/>
    </location>
</feature>
<evidence type="ECO:0008006" key="5">
    <source>
        <dbReference type="Google" id="ProtNLM"/>
    </source>
</evidence>
<protein>
    <recommendedName>
        <fullName evidence="5">DUF4190 domain-containing protein</fullName>
    </recommendedName>
</protein>
<organism evidence="3 4">
    <name type="scientific">Conyzicola nivalis</name>
    <dbReference type="NCBI Taxonomy" id="1477021"/>
    <lineage>
        <taxon>Bacteria</taxon>
        <taxon>Bacillati</taxon>
        <taxon>Actinomycetota</taxon>
        <taxon>Actinomycetes</taxon>
        <taxon>Micrococcales</taxon>
        <taxon>Microbacteriaceae</taxon>
        <taxon>Conyzicola</taxon>
    </lineage>
</organism>
<name>A0ABV2QNX1_9MICO</name>
<keyword evidence="4" id="KW-1185">Reference proteome</keyword>
<evidence type="ECO:0000313" key="3">
    <source>
        <dbReference type="EMBL" id="MET4582752.1"/>
    </source>
</evidence>
<gene>
    <name evidence="3" type="ORF">ABIE21_002262</name>
</gene>
<evidence type="ECO:0000313" key="4">
    <source>
        <dbReference type="Proteomes" id="UP001549257"/>
    </source>
</evidence>
<comment type="caution">
    <text evidence="3">The sequence shown here is derived from an EMBL/GenBank/DDBJ whole genome shotgun (WGS) entry which is preliminary data.</text>
</comment>
<accession>A0ABV2QNX1</accession>
<keyword evidence="2" id="KW-1133">Transmembrane helix</keyword>
<evidence type="ECO:0000256" key="2">
    <source>
        <dbReference type="SAM" id="Phobius"/>
    </source>
</evidence>
<keyword evidence="2" id="KW-0812">Transmembrane</keyword>
<feature type="region of interest" description="Disordered" evidence="1">
    <location>
        <begin position="1"/>
        <end position="67"/>
    </location>
</feature>
<keyword evidence="2" id="KW-0472">Membrane</keyword>
<evidence type="ECO:0000256" key="1">
    <source>
        <dbReference type="SAM" id="MobiDB-lite"/>
    </source>
</evidence>
<feature type="transmembrane region" description="Helical" evidence="2">
    <location>
        <begin position="115"/>
        <end position="143"/>
    </location>
</feature>
<reference evidence="3 4" key="1">
    <citation type="submission" date="2024-06" db="EMBL/GenBank/DDBJ databases">
        <title>Sorghum-associated microbial communities from plants grown in Nebraska, USA.</title>
        <authorList>
            <person name="Schachtman D."/>
        </authorList>
    </citation>
    <scope>NUCLEOTIDE SEQUENCE [LARGE SCALE GENOMIC DNA]</scope>
    <source>
        <strain evidence="3 4">2857</strain>
    </source>
</reference>